<dbReference type="STRING" id="2074.BG845_03387"/>
<dbReference type="PRINTS" id="PR00111">
    <property type="entry name" value="ABHYDROLASE"/>
</dbReference>
<dbReference type="InterPro" id="IPR029058">
    <property type="entry name" value="AB_hydrolase_fold"/>
</dbReference>
<dbReference type="Gene3D" id="3.40.50.1820">
    <property type="entry name" value="alpha/beta hydrolase"/>
    <property type="match status" value="1"/>
</dbReference>
<dbReference type="RefSeq" id="WP_085913608.1">
    <property type="nucleotide sequence ID" value="NZ_AP018920.1"/>
</dbReference>
<dbReference type="SUPFAM" id="SSF53474">
    <property type="entry name" value="alpha/beta-Hydrolases"/>
    <property type="match status" value="1"/>
</dbReference>
<dbReference type="OrthoDB" id="2987348at2"/>
<dbReference type="Proteomes" id="UP000194360">
    <property type="component" value="Unassembled WGS sequence"/>
</dbReference>
<evidence type="ECO:0000256" key="1">
    <source>
        <dbReference type="ARBA" id="ARBA00022801"/>
    </source>
</evidence>
<feature type="domain" description="AB hydrolase-1" evidence="2">
    <location>
        <begin position="41"/>
        <end position="297"/>
    </location>
</feature>
<dbReference type="GO" id="GO:0004301">
    <property type="term" value="F:epoxide hydrolase activity"/>
    <property type="evidence" value="ECO:0007669"/>
    <property type="project" value="UniProtKB-EC"/>
</dbReference>
<dbReference type="Pfam" id="PF00561">
    <property type="entry name" value="Abhydrolase_1"/>
    <property type="match status" value="1"/>
</dbReference>
<keyword evidence="4" id="KW-1185">Reference proteome</keyword>
<sequence>MGHDGPVDPALVRIAGPWTHRGVSANGIRIHVAEYGPADGPLVVLLHGFPEFWWTWRHQLLALGDAGYHVVAPDLRGYGDTDKPPRGYDLWTLAGDCAGLIRALGERRAHVVGHDWGAAIAWSVTALHPRLVRSLTALGAPHPVTMRDAVLRDPLGQGRASRYMAGFQLPRLPERSLRAGRGARIETIMRAWAGPEWTSTADFADAVARNRDAIRISTVAHCSLEYYRWTVRSLFRPEGLRFARAVSAPVGVPVLQVHGADDPCVLDTTMRRTRRYAGAGFAHHALPATGHFPQQERPDRVTELILQHLGPTPAHDGG</sequence>
<reference evidence="3 4" key="1">
    <citation type="submission" date="2016-09" db="EMBL/GenBank/DDBJ databases">
        <title>Pseudonocardia autotrophica DSM535, a candidate organism with high potential of specific P450 cytochromes.</title>
        <authorList>
            <person name="Grumaz C."/>
            <person name="Vainshtein Y."/>
            <person name="Kirstahler P."/>
            <person name="Sohn K."/>
        </authorList>
    </citation>
    <scope>NUCLEOTIDE SEQUENCE [LARGE SCALE GENOMIC DNA]</scope>
    <source>
        <strain evidence="3 4">DSM 535</strain>
    </source>
</reference>
<dbReference type="EC" id="3.3.2.10" evidence="3"/>
<protein>
    <submittedName>
        <fullName evidence="3">Soluble epoxide hydrolase</fullName>
        <ecNumber evidence="3">3.3.2.10</ecNumber>
    </submittedName>
</protein>
<dbReference type="AlphaFoldDB" id="A0A1Y2MWA3"/>
<comment type="caution">
    <text evidence="3">The sequence shown here is derived from an EMBL/GenBank/DDBJ whole genome shotgun (WGS) entry which is preliminary data.</text>
</comment>
<dbReference type="PANTHER" id="PTHR43329">
    <property type="entry name" value="EPOXIDE HYDROLASE"/>
    <property type="match status" value="1"/>
</dbReference>
<accession>A0A1Y2MWA3</accession>
<proteinExistence type="predicted"/>
<evidence type="ECO:0000313" key="4">
    <source>
        <dbReference type="Proteomes" id="UP000194360"/>
    </source>
</evidence>
<dbReference type="EMBL" id="MIGB01000017">
    <property type="protein sequence ID" value="OSY39442.1"/>
    <property type="molecule type" value="Genomic_DNA"/>
</dbReference>
<dbReference type="InterPro" id="IPR000073">
    <property type="entry name" value="AB_hydrolase_1"/>
</dbReference>
<evidence type="ECO:0000259" key="2">
    <source>
        <dbReference type="Pfam" id="PF00561"/>
    </source>
</evidence>
<evidence type="ECO:0000313" key="3">
    <source>
        <dbReference type="EMBL" id="OSY39442.1"/>
    </source>
</evidence>
<keyword evidence="1 3" id="KW-0378">Hydrolase</keyword>
<dbReference type="PRINTS" id="PR00412">
    <property type="entry name" value="EPOXHYDRLASE"/>
</dbReference>
<dbReference type="InterPro" id="IPR000639">
    <property type="entry name" value="Epox_hydrolase-like"/>
</dbReference>
<organism evidence="3 4">
    <name type="scientific">Pseudonocardia autotrophica</name>
    <name type="common">Amycolata autotrophica</name>
    <name type="synonym">Nocardia autotrophica</name>
    <dbReference type="NCBI Taxonomy" id="2074"/>
    <lineage>
        <taxon>Bacteria</taxon>
        <taxon>Bacillati</taxon>
        <taxon>Actinomycetota</taxon>
        <taxon>Actinomycetes</taxon>
        <taxon>Pseudonocardiales</taxon>
        <taxon>Pseudonocardiaceae</taxon>
        <taxon>Pseudonocardia</taxon>
    </lineage>
</organism>
<name>A0A1Y2MWA3_PSEAH</name>
<gene>
    <name evidence="3" type="ORF">BG845_03387</name>
</gene>